<comment type="caution">
    <text evidence="1">The sequence shown here is derived from an EMBL/GenBank/DDBJ whole genome shotgun (WGS) entry which is preliminary data.</text>
</comment>
<reference evidence="1" key="1">
    <citation type="submission" date="2023-04" db="EMBL/GenBank/DDBJ databases">
        <title>Draft Genome sequencing of Naganishia species isolated from polar environments using Oxford Nanopore Technology.</title>
        <authorList>
            <person name="Leo P."/>
            <person name="Venkateswaran K."/>
        </authorList>
    </citation>
    <scope>NUCLEOTIDE SEQUENCE</scope>
    <source>
        <strain evidence="1">MNA-CCFEE 5423</strain>
    </source>
</reference>
<gene>
    <name evidence="1" type="ORF">QFC21_004199</name>
</gene>
<organism evidence="1 2">
    <name type="scientific">Naganishia friedmannii</name>
    <dbReference type="NCBI Taxonomy" id="89922"/>
    <lineage>
        <taxon>Eukaryota</taxon>
        <taxon>Fungi</taxon>
        <taxon>Dikarya</taxon>
        <taxon>Basidiomycota</taxon>
        <taxon>Agaricomycotina</taxon>
        <taxon>Tremellomycetes</taxon>
        <taxon>Filobasidiales</taxon>
        <taxon>Filobasidiaceae</taxon>
        <taxon>Naganishia</taxon>
    </lineage>
</organism>
<dbReference type="Proteomes" id="UP001227268">
    <property type="component" value="Unassembled WGS sequence"/>
</dbReference>
<keyword evidence="2" id="KW-1185">Reference proteome</keyword>
<evidence type="ECO:0000313" key="1">
    <source>
        <dbReference type="EMBL" id="KAJ9099318.1"/>
    </source>
</evidence>
<evidence type="ECO:0000313" key="2">
    <source>
        <dbReference type="Proteomes" id="UP001227268"/>
    </source>
</evidence>
<dbReference type="EMBL" id="JASBWT010000013">
    <property type="protein sequence ID" value="KAJ9099318.1"/>
    <property type="molecule type" value="Genomic_DNA"/>
</dbReference>
<accession>A0ACC2VJR3</accession>
<protein>
    <submittedName>
        <fullName evidence="1">Uncharacterized protein</fullName>
    </submittedName>
</protein>
<proteinExistence type="predicted"/>
<sequence>MTKYMAEVSNIAEAVPSSQVQQALKDLVECWELNFAIPIADSYQFGCSYFNETHRNKLRDTLTRAEVELWKLGSENDINFAVSGIRSLENFLRYDPNRDVNTVVNPFKHLLTLGTPDNDRAIDNPQGATHTILRQDIVNIINEYVVQLMRYPDRRNRPSVLRRIQEGNDENNPPPPYSPRASSNPQWSSLGSGYDDYTPYGTGTGPAIT</sequence>
<name>A0ACC2VJR3_9TREE</name>